<sequence length="51" mass="6422">MPQMSPLSWMSLFIYFMMIFMLFNVLNYYLFNYQPKIFHKKTTSLSINWKW</sequence>
<keyword evidence="11 13" id="KW-0472">Membrane</keyword>
<dbReference type="InterPro" id="IPR001421">
    <property type="entry name" value="ATP8_metazoa"/>
</dbReference>
<dbReference type="EMBL" id="MG193442">
    <property type="protein sequence ID" value="AXS65813.1"/>
    <property type="molecule type" value="Genomic_DNA"/>
</dbReference>
<protein>
    <recommendedName>
        <fullName evidence="12">ATP synthase complex subunit 8</fullName>
    </recommendedName>
</protein>
<evidence type="ECO:0000256" key="12">
    <source>
        <dbReference type="RuleBase" id="RU003661"/>
    </source>
</evidence>
<reference evidence="14" key="1">
    <citation type="journal article" date="2018" name="J. ISSAAS">
        <title>The contribution of mitochondrial metagenomics to large-scale data mining and phylogenetic analysis of Coleoptera.</title>
        <authorList>
            <person name="Miller K."/>
            <person name="Linard B."/>
            <person name="Motyka M."/>
            <person name="Bocek M."/>
            <person name="Vogler A.P."/>
        </authorList>
    </citation>
    <scope>NUCLEOTIDE SEQUENCE</scope>
</reference>
<dbReference type="GO" id="GO:0015986">
    <property type="term" value="P:proton motive force-driven ATP synthesis"/>
    <property type="evidence" value="ECO:0007669"/>
    <property type="project" value="InterPro"/>
</dbReference>
<geneLocation type="mitochondrion" evidence="14"/>
<dbReference type="AlphaFoldDB" id="A0A346RIB6"/>
<evidence type="ECO:0000256" key="9">
    <source>
        <dbReference type="ARBA" id="ARBA00023065"/>
    </source>
</evidence>
<keyword evidence="7 12" id="KW-0375">Hydrogen ion transport</keyword>
<evidence type="ECO:0000256" key="7">
    <source>
        <dbReference type="ARBA" id="ARBA00022781"/>
    </source>
</evidence>
<comment type="subcellular location">
    <subcellularLocation>
        <location evidence="1 12">Mitochondrion membrane</location>
        <topology evidence="1 12">Single-pass membrane protein</topology>
    </subcellularLocation>
</comment>
<keyword evidence="6 12" id="KW-0812">Transmembrane</keyword>
<evidence type="ECO:0000256" key="8">
    <source>
        <dbReference type="ARBA" id="ARBA00022989"/>
    </source>
</evidence>
<proteinExistence type="inferred from homology"/>
<feature type="transmembrane region" description="Helical" evidence="13">
    <location>
        <begin position="12"/>
        <end position="31"/>
    </location>
</feature>
<keyword evidence="8 13" id="KW-1133">Transmembrane helix</keyword>
<evidence type="ECO:0000256" key="5">
    <source>
        <dbReference type="ARBA" id="ARBA00022547"/>
    </source>
</evidence>
<comment type="subunit">
    <text evidence="3">F-type ATPases have 2 components, CF(1) - the catalytic core - and CF(0) - the membrane proton channel.</text>
</comment>
<keyword evidence="4 12" id="KW-0813">Transport</keyword>
<evidence type="ECO:0000256" key="10">
    <source>
        <dbReference type="ARBA" id="ARBA00023128"/>
    </source>
</evidence>
<dbReference type="Pfam" id="PF00895">
    <property type="entry name" value="ATP-synt_8"/>
    <property type="match status" value="1"/>
</dbReference>
<keyword evidence="5 12" id="KW-0138">CF(0)</keyword>
<evidence type="ECO:0000256" key="11">
    <source>
        <dbReference type="ARBA" id="ARBA00023136"/>
    </source>
</evidence>
<evidence type="ECO:0000256" key="4">
    <source>
        <dbReference type="ARBA" id="ARBA00022448"/>
    </source>
</evidence>
<accession>A0A346RIB6</accession>
<evidence type="ECO:0000313" key="14">
    <source>
        <dbReference type="EMBL" id="AXS65813.1"/>
    </source>
</evidence>
<gene>
    <name evidence="14" type="primary">atp8</name>
</gene>
<comment type="similarity">
    <text evidence="2 12">Belongs to the ATPase protein 8 family.</text>
</comment>
<organism evidence="14">
    <name type="scientific">Staphylinoidea sp. 15 KM-2017</name>
    <dbReference type="NCBI Taxonomy" id="2219455"/>
    <lineage>
        <taxon>Eukaryota</taxon>
        <taxon>Metazoa</taxon>
        <taxon>Ecdysozoa</taxon>
        <taxon>Arthropoda</taxon>
        <taxon>Hexapoda</taxon>
        <taxon>Insecta</taxon>
        <taxon>Pterygota</taxon>
        <taxon>Neoptera</taxon>
        <taxon>Endopterygota</taxon>
        <taxon>Coleoptera</taxon>
        <taxon>Polyphaga</taxon>
        <taxon>Staphyliniformia</taxon>
    </lineage>
</organism>
<keyword evidence="9 12" id="KW-0406">Ion transport</keyword>
<evidence type="ECO:0000256" key="1">
    <source>
        <dbReference type="ARBA" id="ARBA00004304"/>
    </source>
</evidence>
<evidence type="ECO:0000256" key="6">
    <source>
        <dbReference type="ARBA" id="ARBA00022692"/>
    </source>
</evidence>
<keyword evidence="10 12" id="KW-0496">Mitochondrion</keyword>
<name>A0A346RIB6_9COLE</name>
<evidence type="ECO:0000256" key="13">
    <source>
        <dbReference type="SAM" id="Phobius"/>
    </source>
</evidence>
<dbReference type="GO" id="GO:0045259">
    <property type="term" value="C:proton-transporting ATP synthase complex"/>
    <property type="evidence" value="ECO:0007669"/>
    <property type="project" value="UniProtKB-KW"/>
</dbReference>
<dbReference type="GO" id="GO:0015078">
    <property type="term" value="F:proton transmembrane transporter activity"/>
    <property type="evidence" value="ECO:0007669"/>
    <property type="project" value="InterPro"/>
</dbReference>
<evidence type="ECO:0000256" key="3">
    <source>
        <dbReference type="ARBA" id="ARBA00011291"/>
    </source>
</evidence>
<dbReference type="GO" id="GO:0031966">
    <property type="term" value="C:mitochondrial membrane"/>
    <property type="evidence" value="ECO:0007669"/>
    <property type="project" value="UniProtKB-SubCell"/>
</dbReference>
<evidence type="ECO:0000256" key="2">
    <source>
        <dbReference type="ARBA" id="ARBA00008892"/>
    </source>
</evidence>